<reference evidence="2" key="2">
    <citation type="submission" date="2013-10" db="EMBL/GenBank/DDBJ databases">
        <authorList>
            <person name="Aslett M."/>
        </authorList>
    </citation>
    <scope>NUCLEOTIDE SEQUENCE [LARGE SCALE GENOMIC DNA]</scope>
    <source>
        <strain evidence="2">Houghton</strain>
    </source>
</reference>
<reference evidence="2" key="1">
    <citation type="submission" date="2013-10" db="EMBL/GenBank/DDBJ databases">
        <title>Genomic analysis of the causative agents of coccidiosis in chickens.</title>
        <authorList>
            <person name="Reid A.J."/>
            <person name="Blake D."/>
            <person name="Billington K."/>
            <person name="Browne H."/>
            <person name="Dunn M."/>
            <person name="Hung S."/>
            <person name="Kawahara F."/>
            <person name="Miranda-Saavedra D."/>
            <person name="Mourier T."/>
            <person name="Nagra H."/>
            <person name="Otto T.D."/>
            <person name="Rawlings N."/>
            <person name="Sanchez A."/>
            <person name="Sanders M."/>
            <person name="Subramaniam C."/>
            <person name="Tay Y."/>
            <person name="Dear P."/>
            <person name="Doerig C."/>
            <person name="Gruber A."/>
            <person name="Parkinson J."/>
            <person name="Shirley M."/>
            <person name="Wan K.L."/>
            <person name="Berriman M."/>
            <person name="Tomley F."/>
            <person name="Pain A."/>
        </authorList>
    </citation>
    <scope>NUCLEOTIDE SEQUENCE [LARGE SCALE GENOMIC DNA]</scope>
    <source>
        <strain evidence="2">Houghton</strain>
    </source>
</reference>
<proteinExistence type="predicted"/>
<feature type="region of interest" description="Disordered" evidence="1">
    <location>
        <begin position="329"/>
        <end position="350"/>
    </location>
</feature>
<evidence type="ECO:0000313" key="2">
    <source>
        <dbReference type="EMBL" id="CDJ35929.1"/>
    </source>
</evidence>
<dbReference type="EMBL" id="HG735434">
    <property type="protein sequence ID" value="CDJ35929.1"/>
    <property type="molecule type" value="Genomic_DNA"/>
</dbReference>
<dbReference type="AlphaFoldDB" id="U6KDC2"/>
<accession>U6KDC2</accession>
<dbReference type="GeneID" id="60403822"/>
<sequence length="383" mass="41175">MRNGRDGGRRIPGKVAWGDVTIIEPGIGAHTSLPLSSSANTSLRNTALRAAAGGPVASLAATRAVPFQSRSYILEGATVGGHGSITNIGKAFHIHQAAANGQSGRLLSRGGGAWSHRAAGLEEEDSEATVWQRLSAQILGGAGTGNKSKVTSTGGCCHNRSGAAVAGRIASLQGSRRKVYLPRLDKGRAHFTSVPIRSPVISKPCHPTPSQQVIEGPGRRANDSPEYPRKVNLLIKEDGKAPFRNVPSWTSVVATPVGFCPHARVGEMSKRQPVSCRQCFWGVFFVTVEDIRRYLEALVRWSCMILRSGSPWPFDVVAGGSSYQAVGRKESARQEAPTFDDGPPPQAGRRTISCSEVWKHLDELCEDVEADWREIIPPQTEIY</sequence>
<name>U6KDC2_9EIME</name>
<protein>
    <submittedName>
        <fullName evidence="2">Uncharacterized protein</fullName>
    </submittedName>
</protein>
<evidence type="ECO:0000256" key="1">
    <source>
        <dbReference type="SAM" id="MobiDB-lite"/>
    </source>
</evidence>
<evidence type="ECO:0000313" key="3">
    <source>
        <dbReference type="Proteomes" id="UP000030744"/>
    </source>
</evidence>
<feature type="compositionally biased region" description="Basic and acidic residues" evidence="1">
    <location>
        <begin position="217"/>
        <end position="226"/>
    </location>
</feature>
<dbReference type="Proteomes" id="UP000030744">
    <property type="component" value="Unassembled WGS sequence"/>
</dbReference>
<keyword evidence="3" id="KW-1185">Reference proteome</keyword>
<organism evidence="2 3">
    <name type="scientific">Eimeria mitis</name>
    <dbReference type="NCBI Taxonomy" id="44415"/>
    <lineage>
        <taxon>Eukaryota</taxon>
        <taxon>Sar</taxon>
        <taxon>Alveolata</taxon>
        <taxon>Apicomplexa</taxon>
        <taxon>Conoidasida</taxon>
        <taxon>Coccidia</taxon>
        <taxon>Eucoccidiorida</taxon>
        <taxon>Eimeriorina</taxon>
        <taxon>Eimeriidae</taxon>
        <taxon>Eimeria</taxon>
    </lineage>
</organism>
<gene>
    <name evidence="2" type="ORF">EMH_0017690</name>
</gene>
<feature type="region of interest" description="Disordered" evidence="1">
    <location>
        <begin position="200"/>
        <end position="226"/>
    </location>
</feature>
<dbReference type="VEuPathDB" id="ToxoDB:EMH_0017690"/>
<dbReference type="RefSeq" id="XP_037878218.1">
    <property type="nucleotide sequence ID" value="XM_038022364.1"/>
</dbReference>